<feature type="non-terminal residue" evidence="2">
    <location>
        <position position="1"/>
    </location>
</feature>
<feature type="non-terminal residue" evidence="2">
    <location>
        <position position="61"/>
    </location>
</feature>
<dbReference type="InterPro" id="IPR036426">
    <property type="entry name" value="Bulb-type_lectin_dom_sf"/>
</dbReference>
<name>D8QSR3_SELML</name>
<dbReference type="PROSITE" id="PS50927">
    <property type="entry name" value="BULB_LECTIN"/>
    <property type="match status" value="1"/>
</dbReference>
<proteinExistence type="predicted"/>
<organism evidence="3">
    <name type="scientific">Selaginella moellendorffii</name>
    <name type="common">Spikemoss</name>
    <dbReference type="NCBI Taxonomy" id="88036"/>
    <lineage>
        <taxon>Eukaryota</taxon>
        <taxon>Viridiplantae</taxon>
        <taxon>Streptophyta</taxon>
        <taxon>Embryophyta</taxon>
        <taxon>Tracheophyta</taxon>
        <taxon>Lycopodiopsida</taxon>
        <taxon>Selaginellales</taxon>
        <taxon>Selaginellaceae</taxon>
        <taxon>Selaginella</taxon>
    </lineage>
</organism>
<dbReference type="Gene3D" id="2.90.10.10">
    <property type="entry name" value="Bulb-type lectin domain"/>
    <property type="match status" value="1"/>
</dbReference>
<evidence type="ECO:0000313" key="3">
    <source>
        <dbReference type="Proteomes" id="UP000001514"/>
    </source>
</evidence>
<keyword evidence="3" id="KW-1185">Reference proteome</keyword>
<sequence length="61" mass="7164">LQNREYIFIMQYDCNLVLYKAKHAIWDSKTQNKGENCKAILQSDGNFIIKNEINTVIWATN</sequence>
<protein>
    <recommendedName>
        <fullName evidence="1">Bulb-type lectin domain-containing protein</fullName>
    </recommendedName>
</protein>
<dbReference type="KEGG" id="smo:SELMODRAFT_29236"/>
<dbReference type="InParanoid" id="D8QSR3"/>
<evidence type="ECO:0000259" key="1">
    <source>
        <dbReference type="PROSITE" id="PS50927"/>
    </source>
</evidence>
<feature type="domain" description="Bulb-type lectin" evidence="1">
    <location>
        <begin position="1"/>
        <end position="61"/>
    </location>
</feature>
<dbReference type="SUPFAM" id="SSF51110">
    <property type="entry name" value="alpha-D-mannose-specific plant lectins"/>
    <property type="match status" value="1"/>
</dbReference>
<reference evidence="2 3" key="1">
    <citation type="journal article" date="2011" name="Science">
        <title>The Selaginella genome identifies genetic changes associated with the evolution of vascular plants.</title>
        <authorList>
            <person name="Banks J.A."/>
            <person name="Nishiyama T."/>
            <person name="Hasebe M."/>
            <person name="Bowman J.L."/>
            <person name="Gribskov M."/>
            <person name="dePamphilis C."/>
            <person name="Albert V.A."/>
            <person name="Aono N."/>
            <person name="Aoyama T."/>
            <person name="Ambrose B.A."/>
            <person name="Ashton N.W."/>
            <person name="Axtell M.J."/>
            <person name="Barker E."/>
            <person name="Barker M.S."/>
            <person name="Bennetzen J.L."/>
            <person name="Bonawitz N.D."/>
            <person name="Chapple C."/>
            <person name="Cheng C."/>
            <person name="Correa L.G."/>
            <person name="Dacre M."/>
            <person name="DeBarry J."/>
            <person name="Dreyer I."/>
            <person name="Elias M."/>
            <person name="Engstrom E.M."/>
            <person name="Estelle M."/>
            <person name="Feng L."/>
            <person name="Finet C."/>
            <person name="Floyd S.K."/>
            <person name="Frommer W.B."/>
            <person name="Fujita T."/>
            <person name="Gramzow L."/>
            <person name="Gutensohn M."/>
            <person name="Harholt J."/>
            <person name="Hattori M."/>
            <person name="Heyl A."/>
            <person name="Hirai T."/>
            <person name="Hiwatashi Y."/>
            <person name="Ishikawa M."/>
            <person name="Iwata M."/>
            <person name="Karol K.G."/>
            <person name="Koehler B."/>
            <person name="Kolukisaoglu U."/>
            <person name="Kubo M."/>
            <person name="Kurata T."/>
            <person name="Lalonde S."/>
            <person name="Li K."/>
            <person name="Li Y."/>
            <person name="Litt A."/>
            <person name="Lyons E."/>
            <person name="Manning G."/>
            <person name="Maruyama T."/>
            <person name="Michael T.P."/>
            <person name="Mikami K."/>
            <person name="Miyazaki S."/>
            <person name="Morinaga S."/>
            <person name="Murata T."/>
            <person name="Mueller-Roeber B."/>
            <person name="Nelson D.R."/>
            <person name="Obara M."/>
            <person name="Oguri Y."/>
            <person name="Olmstead R.G."/>
            <person name="Onodera N."/>
            <person name="Petersen B.L."/>
            <person name="Pils B."/>
            <person name="Prigge M."/>
            <person name="Rensing S.A."/>
            <person name="Riano-Pachon D.M."/>
            <person name="Roberts A.W."/>
            <person name="Sato Y."/>
            <person name="Scheller H.V."/>
            <person name="Schulz B."/>
            <person name="Schulz C."/>
            <person name="Shakirov E.V."/>
            <person name="Shibagaki N."/>
            <person name="Shinohara N."/>
            <person name="Shippen D.E."/>
            <person name="Soerensen I."/>
            <person name="Sotooka R."/>
            <person name="Sugimoto N."/>
            <person name="Sugita M."/>
            <person name="Sumikawa N."/>
            <person name="Tanurdzic M."/>
            <person name="Theissen G."/>
            <person name="Ulvskov P."/>
            <person name="Wakazuki S."/>
            <person name="Weng J.K."/>
            <person name="Willats W.W."/>
            <person name="Wipf D."/>
            <person name="Wolf P.G."/>
            <person name="Yang L."/>
            <person name="Zimmer A.D."/>
            <person name="Zhu Q."/>
            <person name="Mitros T."/>
            <person name="Hellsten U."/>
            <person name="Loque D."/>
            <person name="Otillar R."/>
            <person name="Salamov A."/>
            <person name="Schmutz J."/>
            <person name="Shapiro H."/>
            <person name="Lindquist E."/>
            <person name="Lucas S."/>
            <person name="Rokhsar D."/>
            <person name="Grigoriev I.V."/>
        </authorList>
    </citation>
    <scope>NUCLEOTIDE SEQUENCE [LARGE SCALE GENOMIC DNA]</scope>
</reference>
<dbReference type="AlphaFoldDB" id="D8QSR3"/>
<dbReference type="Gramene" id="EFJ37482">
    <property type="protein sequence ID" value="EFJ37482"/>
    <property type="gene ID" value="SELMODRAFT_29236"/>
</dbReference>
<dbReference type="EMBL" id="GL377566">
    <property type="protein sequence ID" value="EFJ37482.1"/>
    <property type="molecule type" value="Genomic_DNA"/>
</dbReference>
<gene>
    <name evidence="2" type="ORF">SELMODRAFT_29236</name>
</gene>
<evidence type="ECO:0000313" key="2">
    <source>
        <dbReference type="EMBL" id="EFJ37482.1"/>
    </source>
</evidence>
<accession>D8QSR3</accession>
<dbReference type="HOGENOM" id="CLU_164480_2_2_1"/>
<dbReference type="Proteomes" id="UP000001514">
    <property type="component" value="Unassembled WGS sequence"/>
</dbReference>
<dbReference type="InterPro" id="IPR001480">
    <property type="entry name" value="Bulb-type_lectin_dom"/>
</dbReference>